<gene>
    <name evidence="1" type="ORF">BO66DRAFT_402684</name>
</gene>
<sequence length="132" mass="14167">MVFRAVFASLALALALSRVSAGPVPEAIPAAAVYSDIEYQGTTARIPVSDSCVDLTIVNNGMNDTAGIGSMVIPSPEITCSFYETCDCSGGTFGQEFQFSASTPDVRQQYRDLAQLSIDSIKCFLKRIEKLK</sequence>
<proteinExistence type="predicted"/>
<name>A0ACD1H4V2_9EURO</name>
<evidence type="ECO:0000313" key="1">
    <source>
        <dbReference type="EMBL" id="RAH68808.1"/>
    </source>
</evidence>
<reference evidence="1" key="1">
    <citation type="submission" date="2018-02" db="EMBL/GenBank/DDBJ databases">
        <title>The genomes of Aspergillus section Nigri reveals drivers in fungal speciation.</title>
        <authorList>
            <consortium name="DOE Joint Genome Institute"/>
            <person name="Vesth T.C."/>
            <person name="Nybo J."/>
            <person name="Theobald S."/>
            <person name="Brandl J."/>
            <person name="Frisvad J.C."/>
            <person name="Nielsen K.F."/>
            <person name="Lyhne E.K."/>
            <person name="Kogle M.E."/>
            <person name="Kuo A."/>
            <person name="Riley R."/>
            <person name="Clum A."/>
            <person name="Nolan M."/>
            <person name="Lipzen A."/>
            <person name="Salamov A."/>
            <person name="Henrissat B."/>
            <person name="Wiebenga A."/>
            <person name="De vries R.P."/>
            <person name="Grigoriev I.V."/>
            <person name="Mortensen U.H."/>
            <person name="Andersen M.R."/>
            <person name="Baker S.E."/>
        </authorList>
    </citation>
    <scope>NUCLEOTIDE SEQUENCE</scope>
    <source>
        <strain evidence="1">CBS 121060</strain>
    </source>
</reference>
<protein>
    <submittedName>
        <fullName evidence="1">Uncharacterized protein</fullName>
    </submittedName>
</protein>
<accession>A0ACD1H4V2</accession>
<evidence type="ECO:0000313" key="2">
    <source>
        <dbReference type="Proteomes" id="UP000249661"/>
    </source>
</evidence>
<organism evidence="1 2">
    <name type="scientific">Aspergillus aculeatinus CBS 121060</name>
    <dbReference type="NCBI Taxonomy" id="1448322"/>
    <lineage>
        <taxon>Eukaryota</taxon>
        <taxon>Fungi</taxon>
        <taxon>Dikarya</taxon>
        <taxon>Ascomycota</taxon>
        <taxon>Pezizomycotina</taxon>
        <taxon>Eurotiomycetes</taxon>
        <taxon>Eurotiomycetidae</taxon>
        <taxon>Eurotiales</taxon>
        <taxon>Aspergillaceae</taxon>
        <taxon>Aspergillus</taxon>
        <taxon>Aspergillus subgen. Circumdati</taxon>
    </lineage>
</organism>
<keyword evidence="2" id="KW-1185">Reference proteome</keyword>
<dbReference type="Proteomes" id="UP000249661">
    <property type="component" value="Unassembled WGS sequence"/>
</dbReference>
<dbReference type="EMBL" id="KZ824964">
    <property type="protein sequence ID" value="RAH68808.1"/>
    <property type="molecule type" value="Genomic_DNA"/>
</dbReference>